<dbReference type="InterPro" id="IPR025714">
    <property type="entry name" value="Methyltranfer_dom"/>
</dbReference>
<name>A0A1W1VVG1_9FIRM</name>
<gene>
    <name evidence="7" type="ORF">SAMN00808754_1816</name>
</gene>
<keyword evidence="4 7" id="KW-0808">Transferase</keyword>
<dbReference type="GO" id="GO:0009236">
    <property type="term" value="P:cobalamin biosynthetic process"/>
    <property type="evidence" value="ECO:0007669"/>
    <property type="project" value="UniProtKB-UniPathway"/>
</dbReference>
<dbReference type="EMBL" id="LT838272">
    <property type="protein sequence ID" value="SMB97316.1"/>
    <property type="molecule type" value="Genomic_DNA"/>
</dbReference>
<dbReference type="InterPro" id="IPR029063">
    <property type="entry name" value="SAM-dependent_MTases_sf"/>
</dbReference>
<dbReference type="PANTHER" id="PTHR43182:SF1">
    <property type="entry name" value="COBALT-PRECORRIN-7 C(5)-METHYLTRANSFERASE"/>
    <property type="match status" value="1"/>
</dbReference>
<dbReference type="SUPFAM" id="SSF53335">
    <property type="entry name" value="S-adenosyl-L-methionine-dependent methyltransferases"/>
    <property type="match status" value="1"/>
</dbReference>
<dbReference type="CDD" id="cd02440">
    <property type="entry name" value="AdoMet_MTases"/>
    <property type="match status" value="1"/>
</dbReference>
<evidence type="ECO:0000256" key="3">
    <source>
        <dbReference type="ARBA" id="ARBA00022603"/>
    </source>
</evidence>
<evidence type="ECO:0000313" key="7">
    <source>
        <dbReference type="EMBL" id="SMB97316.1"/>
    </source>
</evidence>
<dbReference type="GO" id="GO:0032259">
    <property type="term" value="P:methylation"/>
    <property type="evidence" value="ECO:0007669"/>
    <property type="project" value="UniProtKB-KW"/>
</dbReference>
<reference evidence="7 8" key="1">
    <citation type="submission" date="2017-04" db="EMBL/GenBank/DDBJ databases">
        <authorList>
            <person name="Afonso C.L."/>
            <person name="Miller P.J."/>
            <person name="Scott M.A."/>
            <person name="Spackman E."/>
            <person name="Goraichik I."/>
            <person name="Dimitrov K.M."/>
            <person name="Suarez D.L."/>
            <person name="Swayne D.E."/>
        </authorList>
    </citation>
    <scope>NUCLEOTIDE SEQUENCE [LARGE SCALE GENOMIC DNA]</scope>
    <source>
        <strain evidence="7 8">ToBE</strain>
    </source>
</reference>
<keyword evidence="2" id="KW-0169">Cobalamin biosynthesis</keyword>
<dbReference type="Gene3D" id="3.40.50.150">
    <property type="entry name" value="Vaccinia Virus protein VP39"/>
    <property type="match status" value="1"/>
</dbReference>
<dbReference type="PANTHER" id="PTHR43182">
    <property type="entry name" value="COBALT-PRECORRIN-6B C(15)-METHYLTRANSFERASE (DECARBOXYLATING)"/>
    <property type="match status" value="1"/>
</dbReference>
<comment type="pathway">
    <text evidence="1">Cofactor biosynthesis; adenosylcobalamin biosynthesis.</text>
</comment>
<keyword evidence="8" id="KW-1185">Reference proteome</keyword>
<evidence type="ECO:0000256" key="5">
    <source>
        <dbReference type="ARBA" id="ARBA00022691"/>
    </source>
</evidence>
<sequence length="202" mass="21916">MDIGKNRWPYITPGIPDELFQRREVPLTKEEVRVLTLAKARLAPGQTVYDIGSGTGSITVEAARLVSPGIVYAVDKDEEALRLTRVNVTSFGLTNVVYLAGEAPGALAGLPPADRIFIGGSGGNLKEVLYQSLSQLKPKGIIVINAVTLDTLWEAINFGRERGLKTAAIALNVARLERAGRREIFRALNPVYIIQLWGQPGP</sequence>
<dbReference type="InterPro" id="IPR050714">
    <property type="entry name" value="Cobalamin_biosynth_MTase"/>
</dbReference>
<keyword evidence="3 7" id="KW-0489">Methyltransferase</keyword>
<feature type="domain" description="Methyltransferase" evidence="6">
    <location>
        <begin position="44"/>
        <end position="148"/>
    </location>
</feature>
<accession>A0A1W1VVG1</accession>
<dbReference type="RefSeq" id="WP_231967671.1">
    <property type="nucleotide sequence ID" value="NZ_LT838272.1"/>
</dbReference>
<evidence type="ECO:0000259" key="6">
    <source>
        <dbReference type="Pfam" id="PF13847"/>
    </source>
</evidence>
<dbReference type="NCBIfam" id="TIGR02469">
    <property type="entry name" value="CbiT"/>
    <property type="match status" value="1"/>
</dbReference>
<dbReference type="UniPathway" id="UPA00148"/>
<organism evidence="7 8">
    <name type="scientific">Thermanaeromonas toyohensis ToBE</name>
    <dbReference type="NCBI Taxonomy" id="698762"/>
    <lineage>
        <taxon>Bacteria</taxon>
        <taxon>Bacillati</taxon>
        <taxon>Bacillota</taxon>
        <taxon>Clostridia</taxon>
        <taxon>Neomoorellales</taxon>
        <taxon>Neomoorellaceae</taxon>
        <taxon>Thermanaeromonas</taxon>
    </lineage>
</organism>
<keyword evidence="5" id="KW-0949">S-adenosyl-L-methionine</keyword>
<dbReference type="Proteomes" id="UP000192569">
    <property type="component" value="Chromosome I"/>
</dbReference>
<evidence type="ECO:0000256" key="1">
    <source>
        <dbReference type="ARBA" id="ARBA00004953"/>
    </source>
</evidence>
<evidence type="ECO:0000313" key="8">
    <source>
        <dbReference type="Proteomes" id="UP000192569"/>
    </source>
</evidence>
<proteinExistence type="predicted"/>
<evidence type="ECO:0000256" key="4">
    <source>
        <dbReference type="ARBA" id="ARBA00022679"/>
    </source>
</evidence>
<dbReference type="GO" id="GO:0008276">
    <property type="term" value="F:protein methyltransferase activity"/>
    <property type="evidence" value="ECO:0007669"/>
    <property type="project" value="InterPro"/>
</dbReference>
<dbReference type="STRING" id="698762.SAMN00808754_1816"/>
<dbReference type="AlphaFoldDB" id="A0A1W1VVG1"/>
<protein>
    <submittedName>
        <fullName evidence="7">Cobalt-precorrin-6B (C15)-methyltransferase</fullName>
    </submittedName>
</protein>
<dbReference type="Pfam" id="PF13847">
    <property type="entry name" value="Methyltransf_31"/>
    <property type="match status" value="1"/>
</dbReference>
<evidence type="ECO:0000256" key="2">
    <source>
        <dbReference type="ARBA" id="ARBA00022573"/>
    </source>
</evidence>
<dbReference type="InterPro" id="IPR014008">
    <property type="entry name" value="Cbl_synth_MTase_CbiT"/>
</dbReference>